<evidence type="ECO:0000256" key="6">
    <source>
        <dbReference type="ARBA" id="ARBA00023180"/>
    </source>
</evidence>
<dbReference type="PANTHER" id="PTHR36016:SF10">
    <property type="entry name" value="CLAVATA3_ESR (CLE)-RELATED PROTEIN 6-LIKE"/>
    <property type="match status" value="1"/>
</dbReference>
<evidence type="ECO:0000256" key="8">
    <source>
        <dbReference type="SAM" id="MobiDB-lite"/>
    </source>
</evidence>
<keyword evidence="6" id="KW-0325">Glycoprotein</keyword>
<dbReference type="AlphaFoldDB" id="A0A8B8N012"/>
<keyword evidence="3" id="KW-0964">Secreted</keyword>
<organism evidence="10 11">
    <name type="scientific">Rhodamnia argentea</name>
    <dbReference type="NCBI Taxonomy" id="178133"/>
    <lineage>
        <taxon>Eukaryota</taxon>
        <taxon>Viridiplantae</taxon>
        <taxon>Streptophyta</taxon>
        <taxon>Embryophyta</taxon>
        <taxon>Tracheophyta</taxon>
        <taxon>Spermatophyta</taxon>
        <taxon>Magnoliopsida</taxon>
        <taxon>eudicotyledons</taxon>
        <taxon>Gunneridae</taxon>
        <taxon>Pentapetalae</taxon>
        <taxon>rosids</taxon>
        <taxon>malvids</taxon>
        <taxon>Myrtales</taxon>
        <taxon>Myrtaceae</taxon>
        <taxon>Myrtoideae</taxon>
        <taxon>Myrteae</taxon>
        <taxon>Australasian group</taxon>
        <taxon>Rhodamnia</taxon>
    </lineage>
</organism>
<evidence type="ECO:0000256" key="5">
    <source>
        <dbReference type="ARBA" id="ARBA00022782"/>
    </source>
</evidence>
<dbReference type="GeneID" id="115729321"/>
<reference evidence="11" key="1">
    <citation type="submission" date="2025-08" db="UniProtKB">
        <authorList>
            <consortium name="RefSeq"/>
        </authorList>
    </citation>
    <scope>IDENTIFICATION</scope>
    <source>
        <tissue evidence="11">Leaf</tissue>
    </source>
</reference>
<dbReference type="PANTHER" id="PTHR36016">
    <property type="entry name" value="CLAVATA3/ESR (CLE)-RELATED PROTEIN 7"/>
    <property type="match status" value="1"/>
</dbReference>
<dbReference type="KEGG" id="rarg:115729321"/>
<evidence type="ECO:0000313" key="11">
    <source>
        <dbReference type="RefSeq" id="XP_030515708.2"/>
    </source>
</evidence>
<dbReference type="InterPro" id="IPR039617">
    <property type="entry name" value="CLAVATA3-CLE"/>
</dbReference>
<protein>
    <submittedName>
        <fullName evidence="11">Uncharacterized protein LOC115729321</fullName>
    </submittedName>
</protein>
<dbReference type="Proteomes" id="UP000827889">
    <property type="component" value="Chromosome 9"/>
</dbReference>
<evidence type="ECO:0000313" key="10">
    <source>
        <dbReference type="Proteomes" id="UP000827889"/>
    </source>
</evidence>
<sequence>MANLLATMRAASLILLVVSAHASGLQRITLSPGRKAAEERIDSQSLFRKLGFRNVKPSERRALMDPERTVPEGPDHQHHYAPPTSS</sequence>
<evidence type="ECO:0000256" key="4">
    <source>
        <dbReference type="ARBA" id="ARBA00022729"/>
    </source>
</evidence>
<dbReference type="GO" id="GO:0030154">
    <property type="term" value="P:cell differentiation"/>
    <property type="evidence" value="ECO:0007669"/>
    <property type="project" value="UniProtKB-KW"/>
</dbReference>
<name>A0A8B8N012_9MYRT</name>
<evidence type="ECO:0000256" key="7">
    <source>
        <dbReference type="ARBA" id="ARBA00023278"/>
    </source>
</evidence>
<keyword evidence="5" id="KW-0221">Differentiation</keyword>
<keyword evidence="10" id="KW-1185">Reference proteome</keyword>
<feature type="signal peptide" evidence="9">
    <location>
        <begin position="1"/>
        <end position="22"/>
    </location>
</feature>
<feature type="region of interest" description="Disordered" evidence="8">
    <location>
        <begin position="57"/>
        <end position="86"/>
    </location>
</feature>
<feature type="compositionally biased region" description="Basic and acidic residues" evidence="8">
    <location>
        <begin position="57"/>
        <end position="78"/>
    </location>
</feature>
<dbReference type="GO" id="GO:0005576">
    <property type="term" value="C:extracellular region"/>
    <property type="evidence" value="ECO:0007669"/>
    <property type="project" value="UniProtKB-SubCell"/>
</dbReference>
<comment type="similarity">
    <text evidence="2">Belongs to the CLV3/ESR signal peptide family.</text>
</comment>
<evidence type="ECO:0000256" key="3">
    <source>
        <dbReference type="ARBA" id="ARBA00022525"/>
    </source>
</evidence>
<accession>A0A8B8N012</accession>
<gene>
    <name evidence="11" type="primary">LOC115729321</name>
</gene>
<feature type="chain" id="PRO_5045940450" evidence="9">
    <location>
        <begin position="23"/>
        <end position="86"/>
    </location>
</feature>
<evidence type="ECO:0000256" key="2">
    <source>
        <dbReference type="ARBA" id="ARBA00005416"/>
    </source>
</evidence>
<comment type="subcellular location">
    <subcellularLocation>
        <location evidence="1">Secreted</location>
        <location evidence="1">Extracellular space</location>
    </subcellularLocation>
</comment>
<evidence type="ECO:0000256" key="9">
    <source>
        <dbReference type="SAM" id="SignalP"/>
    </source>
</evidence>
<dbReference type="RefSeq" id="XP_030515708.2">
    <property type="nucleotide sequence ID" value="XM_030659848.2"/>
</dbReference>
<keyword evidence="4 9" id="KW-0732">Signal</keyword>
<evidence type="ECO:0000256" key="1">
    <source>
        <dbReference type="ARBA" id="ARBA00004239"/>
    </source>
</evidence>
<keyword evidence="7" id="KW-0379">Hydroxylation</keyword>
<proteinExistence type="inferred from homology"/>